<proteinExistence type="predicted"/>
<sequence>MFDKDYLVENEDGVIDMNDIDASKQLNRIDGPALAFLSSAESGRGSVCIRNLLEGDSSRSVPTKVNLTTQRKPIVNCMKALPSSEFLRETVAAAIPRVSTPVIPYPYPYGVDFPTRGYTRARLTFERLLASIEAVIVLPWKSLHSRLVQIPYRLALMHISSQSEHGDHQLTHVAIVLSLHSIHATFHCDVTASRRSDLGLLSYFAHCLKAFIMPYINDLGLLSSFASTLISCYSQ</sequence>
<gene>
    <name evidence="1" type="ORF">CY34DRAFT_162473</name>
</gene>
<reference evidence="1 2" key="1">
    <citation type="submission" date="2014-04" db="EMBL/GenBank/DDBJ databases">
        <authorList>
            <consortium name="DOE Joint Genome Institute"/>
            <person name="Kuo A."/>
            <person name="Ruytinx J."/>
            <person name="Rineau F."/>
            <person name="Colpaert J."/>
            <person name="Kohler A."/>
            <person name="Nagy L.G."/>
            <person name="Floudas D."/>
            <person name="Copeland A."/>
            <person name="Barry K.W."/>
            <person name="Cichocki N."/>
            <person name="Veneault-Fourrey C."/>
            <person name="LaButti K."/>
            <person name="Lindquist E.A."/>
            <person name="Lipzen A."/>
            <person name="Lundell T."/>
            <person name="Morin E."/>
            <person name="Murat C."/>
            <person name="Sun H."/>
            <person name="Tunlid A."/>
            <person name="Henrissat B."/>
            <person name="Grigoriev I.V."/>
            <person name="Hibbett D.S."/>
            <person name="Martin F."/>
            <person name="Nordberg H.P."/>
            <person name="Cantor M.N."/>
            <person name="Hua S.X."/>
        </authorList>
    </citation>
    <scope>NUCLEOTIDE SEQUENCE [LARGE SCALE GENOMIC DNA]</scope>
    <source>
        <strain evidence="1 2">UH-Slu-Lm8-n1</strain>
    </source>
</reference>
<dbReference type="InParanoid" id="A0A0D0AW62"/>
<dbReference type="HOGENOM" id="CLU_1180885_0_0_1"/>
<evidence type="ECO:0000313" key="2">
    <source>
        <dbReference type="Proteomes" id="UP000054485"/>
    </source>
</evidence>
<accession>A0A0D0AW62</accession>
<dbReference type="AlphaFoldDB" id="A0A0D0AW62"/>
<reference evidence="2" key="2">
    <citation type="submission" date="2015-01" db="EMBL/GenBank/DDBJ databases">
        <title>Evolutionary Origins and Diversification of the Mycorrhizal Mutualists.</title>
        <authorList>
            <consortium name="DOE Joint Genome Institute"/>
            <consortium name="Mycorrhizal Genomics Consortium"/>
            <person name="Kohler A."/>
            <person name="Kuo A."/>
            <person name="Nagy L.G."/>
            <person name="Floudas D."/>
            <person name="Copeland A."/>
            <person name="Barry K.W."/>
            <person name="Cichocki N."/>
            <person name="Veneault-Fourrey C."/>
            <person name="LaButti K."/>
            <person name="Lindquist E.A."/>
            <person name="Lipzen A."/>
            <person name="Lundell T."/>
            <person name="Morin E."/>
            <person name="Murat C."/>
            <person name="Riley R."/>
            <person name="Ohm R."/>
            <person name="Sun H."/>
            <person name="Tunlid A."/>
            <person name="Henrissat B."/>
            <person name="Grigoriev I.V."/>
            <person name="Hibbett D.S."/>
            <person name="Martin F."/>
        </authorList>
    </citation>
    <scope>NUCLEOTIDE SEQUENCE [LARGE SCALE GENOMIC DNA]</scope>
    <source>
        <strain evidence="2">UH-Slu-Lm8-n1</strain>
    </source>
</reference>
<protein>
    <submittedName>
        <fullName evidence="1">Uncharacterized protein</fullName>
    </submittedName>
</protein>
<name>A0A0D0AW62_9AGAM</name>
<dbReference type="Proteomes" id="UP000054485">
    <property type="component" value="Unassembled WGS sequence"/>
</dbReference>
<keyword evidence="2" id="KW-1185">Reference proteome</keyword>
<evidence type="ECO:0000313" key="1">
    <source>
        <dbReference type="EMBL" id="KIK42084.1"/>
    </source>
</evidence>
<dbReference type="EMBL" id="KN835248">
    <property type="protein sequence ID" value="KIK42084.1"/>
    <property type="molecule type" value="Genomic_DNA"/>
</dbReference>
<organism evidence="1 2">
    <name type="scientific">Suillus luteus UH-Slu-Lm8-n1</name>
    <dbReference type="NCBI Taxonomy" id="930992"/>
    <lineage>
        <taxon>Eukaryota</taxon>
        <taxon>Fungi</taxon>
        <taxon>Dikarya</taxon>
        <taxon>Basidiomycota</taxon>
        <taxon>Agaricomycotina</taxon>
        <taxon>Agaricomycetes</taxon>
        <taxon>Agaricomycetidae</taxon>
        <taxon>Boletales</taxon>
        <taxon>Suillineae</taxon>
        <taxon>Suillaceae</taxon>
        <taxon>Suillus</taxon>
    </lineage>
</organism>